<feature type="domain" description="Deacetylase sirtuin-type" evidence="13">
    <location>
        <begin position="65"/>
        <end position="341"/>
    </location>
</feature>
<feature type="binding site" evidence="10">
    <location>
        <begin position="175"/>
        <end position="178"/>
    </location>
    <ligand>
        <name>NAD(+)</name>
        <dbReference type="ChEBI" id="CHEBI:57540"/>
    </ligand>
</feature>
<dbReference type="InterPro" id="IPR026590">
    <property type="entry name" value="Ssirtuin_cat_dom"/>
</dbReference>
<evidence type="ECO:0000256" key="4">
    <source>
        <dbReference type="ARBA" id="ARBA00022833"/>
    </source>
</evidence>
<feature type="binding site" evidence="10">
    <location>
        <begin position="103"/>
        <end position="105"/>
    </location>
    <ligand>
        <name>NAD(+)</name>
        <dbReference type="ChEBI" id="CHEBI:57540"/>
    </ligand>
</feature>
<feature type="binding site" evidence="11 12">
    <location>
        <position position="227"/>
    </location>
    <ligand>
        <name>Zn(2+)</name>
        <dbReference type="ChEBI" id="CHEBI:29105"/>
    </ligand>
</feature>
<dbReference type="GO" id="GO:0005634">
    <property type="term" value="C:nucleus"/>
    <property type="evidence" value="ECO:0007669"/>
    <property type="project" value="TreeGrafter"/>
</dbReference>
<proteinExistence type="inferred from homology"/>
<feature type="binding site" evidence="11 12">
    <location>
        <position position="230"/>
    </location>
    <ligand>
        <name>Zn(2+)</name>
        <dbReference type="ChEBI" id="CHEBI:29105"/>
    </ligand>
</feature>
<keyword evidence="2 8" id="KW-0808">Transferase</keyword>
<dbReference type="InterPro" id="IPR003000">
    <property type="entry name" value="Sirtuin"/>
</dbReference>
<dbReference type="Gene3D" id="3.40.50.1220">
    <property type="entry name" value="TPP-binding domain"/>
    <property type="match status" value="1"/>
</dbReference>
<feature type="binding site" evidence="10">
    <location>
        <position position="327"/>
    </location>
    <ligand>
        <name>NAD(+)</name>
        <dbReference type="ChEBI" id="CHEBI:57540"/>
    </ligand>
</feature>
<comment type="similarity">
    <text evidence="1 8">Belongs to the sirtuin family. Class I subfamily.</text>
</comment>
<dbReference type="CDD" id="cd01408">
    <property type="entry name" value="SIRT1"/>
    <property type="match status" value="1"/>
</dbReference>
<evidence type="ECO:0000256" key="2">
    <source>
        <dbReference type="ARBA" id="ARBA00022679"/>
    </source>
</evidence>
<keyword evidence="5 8" id="KW-0520">NAD</keyword>
<dbReference type="SUPFAM" id="SSF52467">
    <property type="entry name" value="DHS-like NAD/FAD-binding domain"/>
    <property type="match status" value="1"/>
</dbReference>
<name>A0AAJ6YIW7_9HYME</name>
<dbReference type="GO" id="GO:0017136">
    <property type="term" value="F:histone deacetylase activity, NAD-dependent"/>
    <property type="evidence" value="ECO:0007669"/>
    <property type="project" value="InterPro"/>
</dbReference>
<evidence type="ECO:0000256" key="8">
    <source>
        <dbReference type="PIRNR" id="PIRNR037938"/>
    </source>
</evidence>
<dbReference type="Pfam" id="PF02146">
    <property type="entry name" value="SIR2"/>
    <property type="match status" value="1"/>
</dbReference>
<comment type="cofactor">
    <cofactor evidence="11">
        <name>Zn(2+)</name>
        <dbReference type="ChEBI" id="CHEBI:29105"/>
    </cofactor>
    <text evidence="11">Binds 1 zinc ion per subunit.</text>
</comment>
<evidence type="ECO:0000256" key="10">
    <source>
        <dbReference type="PIRSR" id="PIRSR037938-2"/>
    </source>
</evidence>
<evidence type="ECO:0000256" key="11">
    <source>
        <dbReference type="PIRSR" id="PIRSR037938-3"/>
    </source>
</evidence>
<comment type="catalytic activity">
    <reaction evidence="6">
        <text>N(6)-hexadecanoyl-L-lysyl-[protein] + NAD(+) + H2O = 2''-O-hexadecanoyl-ADP-D-ribose + nicotinamide + L-lysyl-[protein]</text>
        <dbReference type="Rhea" id="RHEA:70563"/>
        <dbReference type="Rhea" id="RHEA-COMP:9752"/>
        <dbReference type="Rhea" id="RHEA-COMP:14175"/>
        <dbReference type="ChEBI" id="CHEBI:15377"/>
        <dbReference type="ChEBI" id="CHEBI:17154"/>
        <dbReference type="ChEBI" id="CHEBI:29969"/>
        <dbReference type="ChEBI" id="CHEBI:57540"/>
        <dbReference type="ChEBI" id="CHEBI:138936"/>
        <dbReference type="ChEBI" id="CHEBI:189673"/>
    </reaction>
    <physiologicalReaction direction="left-to-right" evidence="6">
        <dbReference type="Rhea" id="RHEA:70564"/>
    </physiologicalReaction>
</comment>
<protein>
    <recommendedName>
        <fullName evidence="8">NAD-dependent protein deacetylase</fullName>
        <ecNumber evidence="8">2.3.1.286</ecNumber>
    </recommendedName>
</protein>
<evidence type="ECO:0000259" key="13">
    <source>
        <dbReference type="PROSITE" id="PS50305"/>
    </source>
</evidence>
<evidence type="ECO:0000256" key="7">
    <source>
        <dbReference type="ARBA" id="ARBA00048905"/>
    </source>
</evidence>
<evidence type="ECO:0000256" key="5">
    <source>
        <dbReference type="ARBA" id="ARBA00023027"/>
    </source>
</evidence>
<dbReference type="InterPro" id="IPR029035">
    <property type="entry name" value="DHS-like_NAD/FAD-binding_dom"/>
</dbReference>
<feature type="binding site" evidence="11 12">
    <location>
        <position position="206"/>
    </location>
    <ligand>
        <name>Zn(2+)</name>
        <dbReference type="ChEBI" id="CHEBI:29105"/>
    </ligand>
</feature>
<sequence>MDVNMIIFLNISIIITDGKVENESLSSSSDEAEEQDSDSGINKFSECFEQTMHIFDPNTSENKFNILSELSLDGIVDYIKDNKVTKIITMAGAGISTSAGIPDFRSPTTGLYDHLEKYNLPYPQAIFEIEFFKSNPKPFFVLTKELLPEGYKPTKSHYFIRLLHEKGLLLRHYTQNVDDLERMAGLPEEKLVEAHGTFHTGHCLDCKTMFNLDWMKSKINEDIIPICENCNKGVIKPDIVFFGEKLSERFHTLLSEDFVLAELLIIMGSSLIVQPFASLIDNVLTDCPRLLINKEKVGVESDLLKCYGISRGMNFESGRDVAWLGECDEGCQLLADKLEWGEELKTLMLEEHRRLDSDAIKRKEKADVNSD</sequence>
<feature type="binding site" evidence="10">
    <location>
        <begin position="293"/>
        <end position="295"/>
    </location>
    <ligand>
        <name>NAD(+)</name>
        <dbReference type="ChEBI" id="CHEBI:57540"/>
    </ligand>
</feature>
<dbReference type="InterPro" id="IPR017328">
    <property type="entry name" value="Sirtuin_class_I"/>
</dbReference>
<dbReference type="PROSITE" id="PS50305">
    <property type="entry name" value="SIRTUIN"/>
    <property type="match status" value="1"/>
</dbReference>
<dbReference type="PIRSF" id="PIRSF037938">
    <property type="entry name" value="SIR2_euk"/>
    <property type="match status" value="1"/>
</dbReference>
<accession>A0AAJ6YIW7</accession>
<evidence type="ECO:0000256" key="9">
    <source>
        <dbReference type="PIRSR" id="PIRSR037938-1"/>
    </source>
</evidence>
<evidence type="ECO:0000256" key="3">
    <source>
        <dbReference type="ARBA" id="ARBA00022723"/>
    </source>
</evidence>
<dbReference type="Proteomes" id="UP000695007">
    <property type="component" value="Unplaced"/>
</dbReference>
<evidence type="ECO:0000256" key="1">
    <source>
        <dbReference type="ARBA" id="ARBA00006924"/>
    </source>
</evidence>
<feature type="binding site" evidence="10">
    <location>
        <begin position="93"/>
        <end position="97"/>
    </location>
    <ligand>
        <name>NAD(+)</name>
        <dbReference type="ChEBI" id="CHEBI:57540"/>
    </ligand>
</feature>
<evidence type="ECO:0000313" key="14">
    <source>
        <dbReference type="Proteomes" id="UP000695007"/>
    </source>
</evidence>
<comment type="catalytic activity">
    <reaction evidence="8">
        <text>N(6)-acetyl-L-lysyl-[protein] + NAD(+) + H2O = 2''-O-acetyl-ADP-D-ribose + nicotinamide + L-lysyl-[protein]</text>
        <dbReference type="Rhea" id="RHEA:43636"/>
        <dbReference type="Rhea" id="RHEA-COMP:9752"/>
        <dbReference type="Rhea" id="RHEA-COMP:10731"/>
        <dbReference type="ChEBI" id="CHEBI:15377"/>
        <dbReference type="ChEBI" id="CHEBI:17154"/>
        <dbReference type="ChEBI" id="CHEBI:29969"/>
        <dbReference type="ChEBI" id="CHEBI:57540"/>
        <dbReference type="ChEBI" id="CHEBI:61930"/>
        <dbReference type="ChEBI" id="CHEBI:83767"/>
        <dbReference type="EC" id="2.3.1.286"/>
    </reaction>
</comment>
<comment type="catalytic activity">
    <reaction evidence="7">
        <text>N(6)-tetradecanoyl-L-lysyl-[protein] + NAD(+) + H2O = 2''-O-tetradecanoyl-ADP-D-ribose + nicotinamide + L-lysyl-[protein]</text>
        <dbReference type="Rhea" id="RHEA:70567"/>
        <dbReference type="Rhea" id="RHEA-COMP:9752"/>
        <dbReference type="Rhea" id="RHEA-COMP:15437"/>
        <dbReference type="ChEBI" id="CHEBI:15377"/>
        <dbReference type="ChEBI" id="CHEBI:17154"/>
        <dbReference type="ChEBI" id="CHEBI:29969"/>
        <dbReference type="ChEBI" id="CHEBI:57540"/>
        <dbReference type="ChEBI" id="CHEBI:141129"/>
        <dbReference type="ChEBI" id="CHEBI:189674"/>
    </reaction>
    <physiologicalReaction direction="left-to-right" evidence="7">
        <dbReference type="Rhea" id="RHEA:70568"/>
    </physiologicalReaction>
</comment>
<feature type="binding site" evidence="11 12">
    <location>
        <position position="203"/>
    </location>
    <ligand>
        <name>Zn(2+)</name>
        <dbReference type="ChEBI" id="CHEBI:29105"/>
    </ligand>
</feature>
<dbReference type="AlphaFoldDB" id="A0AAJ6YIW7"/>
<dbReference type="RefSeq" id="XP_011498919.1">
    <property type="nucleotide sequence ID" value="XM_011500617.1"/>
</dbReference>
<gene>
    <name evidence="15" type="primary">LOC105363047</name>
</gene>
<evidence type="ECO:0000256" key="12">
    <source>
        <dbReference type="PROSITE-ProRule" id="PRU00236"/>
    </source>
</evidence>
<dbReference type="InterPro" id="IPR026591">
    <property type="entry name" value="Sirtuin_cat_small_dom_sf"/>
</dbReference>
<dbReference type="InterPro" id="IPR050134">
    <property type="entry name" value="NAD-dep_sirtuin_deacylases"/>
</dbReference>
<dbReference type="PANTHER" id="PTHR11085">
    <property type="entry name" value="NAD-DEPENDENT PROTEIN DEACYLASE SIRTUIN-5, MITOCHONDRIAL-RELATED"/>
    <property type="match status" value="1"/>
</dbReference>
<evidence type="ECO:0000313" key="15">
    <source>
        <dbReference type="RefSeq" id="XP_011498919.1"/>
    </source>
</evidence>
<keyword evidence="14" id="KW-1185">Reference proteome</keyword>
<reference evidence="15" key="1">
    <citation type="submission" date="2025-08" db="UniProtKB">
        <authorList>
            <consortium name="RefSeq"/>
        </authorList>
    </citation>
    <scope>IDENTIFICATION</scope>
</reference>
<evidence type="ECO:0000256" key="6">
    <source>
        <dbReference type="ARBA" id="ARBA00048378"/>
    </source>
</evidence>
<keyword evidence="3 8" id="KW-0479">Metal-binding</keyword>
<feature type="active site" description="Proton acceptor" evidence="9 12">
    <location>
        <position position="195"/>
    </location>
</feature>
<dbReference type="PANTHER" id="PTHR11085:SF6">
    <property type="entry name" value="NAD-DEPENDENT PROTEIN DEACETYLASE SIRTUIN-2"/>
    <property type="match status" value="1"/>
</dbReference>
<organism evidence="14 15">
    <name type="scientific">Ceratosolen solmsi marchali</name>
    <dbReference type="NCBI Taxonomy" id="326594"/>
    <lineage>
        <taxon>Eukaryota</taxon>
        <taxon>Metazoa</taxon>
        <taxon>Ecdysozoa</taxon>
        <taxon>Arthropoda</taxon>
        <taxon>Hexapoda</taxon>
        <taxon>Insecta</taxon>
        <taxon>Pterygota</taxon>
        <taxon>Neoptera</taxon>
        <taxon>Endopterygota</taxon>
        <taxon>Hymenoptera</taxon>
        <taxon>Apocrita</taxon>
        <taxon>Proctotrupomorpha</taxon>
        <taxon>Chalcidoidea</taxon>
        <taxon>Agaonidae</taxon>
        <taxon>Agaoninae</taxon>
        <taxon>Ceratosolen</taxon>
    </lineage>
</organism>
<dbReference type="KEGG" id="csol:105363047"/>
<dbReference type="GeneID" id="105363047"/>
<dbReference type="GO" id="GO:0070403">
    <property type="term" value="F:NAD+ binding"/>
    <property type="evidence" value="ECO:0007669"/>
    <property type="project" value="UniProtKB-UniRule"/>
</dbReference>
<dbReference type="Gene3D" id="3.30.1600.10">
    <property type="entry name" value="SIR2/SIRT2 'Small Domain"/>
    <property type="match status" value="1"/>
</dbReference>
<dbReference type="GO" id="GO:0008270">
    <property type="term" value="F:zinc ion binding"/>
    <property type="evidence" value="ECO:0007669"/>
    <property type="project" value="UniProtKB-UniRule"/>
</dbReference>
<dbReference type="EC" id="2.3.1.286" evidence="8"/>
<keyword evidence="4 8" id="KW-0862">Zinc</keyword>